<reference evidence="2" key="1">
    <citation type="journal article" date="2020" name="Int. J. Syst. Evol. Microbiol.">
        <title>Aquipluma nitroreducens gen. nov. sp. nov., a novel facultatively anaerobic bacterium isolated from a freshwater lake.</title>
        <authorList>
            <person name="Watanabe M."/>
            <person name="Kojima H."/>
            <person name="Fukui M."/>
        </authorList>
    </citation>
    <scope>NUCLEOTIDE SEQUENCE</scope>
    <source>
        <strain evidence="2">MeG22</strain>
    </source>
</reference>
<organism evidence="2 3">
    <name type="scientific">Aquipluma nitroreducens</name>
    <dbReference type="NCBI Taxonomy" id="2010828"/>
    <lineage>
        <taxon>Bacteria</taxon>
        <taxon>Pseudomonadati</taxon>
        <taxon>Bacteroidota</taxon>
        <taxon>Bacteroidia</taxon>
        <taxon>Marinilabiliales</taxon>
        <taxon>Prolixibacteraceae</taxon>
        <taxon>Aquipluma</taxon>
    </lineage>
</organism>
<keyword evidence="1" id="KW-1133">Transmembrane helix</keyword>
<dbReference type="KEGG" id="anf:AQPE_1808"/>
<keyword evidence="3" id="KW-1185">Reference proteome</keyword>
<sequence>MIQMFFLLLVFNPLLFLSEFSSGVNNETLVLIIIILSVLLLIVLGYELLRFLRSRNSGFLSIFFRKIQLSVHLDKDRLFYPKVLTLTIRNTGNQVVDISAPVLEYKKIWSKRKFKLNGVSGQQIYPLLLDPGKTHRLPIETATFQQYDSEIKSYYWARIYVSDVEGRKWKSNDVKLRKSLIT</sequence>
<protein>
    <submittedName>
        <fullName evidence="2">Uncharacterized protein</fullName>
    </submittedName>
</protein>
<gene>
    <name evidence="2" type="ORF">AQPE_1808</name>
</gene>
<dbReference type="EMBL" id="AP018694">
    <property type="protein sequence ID" value="BBE17651.1"/>
    <property type="molecule type" value="Genomic_DNA"/>
</dbReference>
<feature type="transmembrane region" description="Helical" evidence="1">
    <location>
        <begin position="30"/>
        <end position="49"/>
    </location>
</feature>
<evidence type="ECO:0000313" key="2">
    <source>
        <dbReference type="EMBL" id="BBE17651.1"/>
    </source>
</evidence>
<dbReference type="RefSeq" id="WP_318350631.1">
    <property type="nucleotide sequence ID" value="NZ_AP018694.1"/>
</dbReference>
<dbReference type="Proteomes" id="UP001193389">
    <property type="component" value="Chromosome"/>
</dbReference>
<name>A0A5K7S7V4_9BACT</name>
<dbReference type="AlphaFoldDB" id="A0A5K7S7V4"/>
<evidence type="ECO:0000256" key="1">
    <source>
        <dbReference type="SAM" id="Phobius"/>
    </source>
</evidence>
<evidence type="ECO:0000313" key="3">
    <source>
        <dbReference type="Proteomes" id="UP001193389"/>
    </source>
</evidence>
<proteinExistence type="predicted"/>
<accession>A0A5K7S7V4</accession>
<keyword evidence="1" id="KW-0472">Membrane</keyword>
<keyword evidence="1" id="KW-0812">Transmembrane</keyword>